<feature type="binding site" evidence="13">
    <location>
        <position position="49"/>
    </location>
    <ligand>
        <name>(2R)-3-phosphoglycerate</name>
        <dbReference type="ChEBI" id="CHEBI:58272"/>
    </ligand>
</feature>
<name>A0AAW1PT53_9CHLO</name>
<evidence type="ECO:0000256" key="3">
    <source>
        <dbReference type="ARBA" id="ARBA00008982"/>
    </source>
</evidence>
<evidence type="ECO:0000256" key="4">
    <source>
        <dbReference type="ARBA" id="ARBA00011245"/>
    </source>
</evidence>
<dbReference type="Proteomes" id="UP001465755">
    <property type="component" value="Unassembled WGS sequence"/>
</dbReference>
<evidence type="ECO:0000313" key="17">
    <source>
        <dbReference type="EMBL" id="KAK9811997.1"/>
    </source>
</evidence>
<keyword evidence="6" id="KW-0113">Calvin cycle</keyword>
<evidence type="ECO:0000256" key="5">
    <source>
        <dbReference type="ARBA" id="ARBA00013061"/>
    </source>
</evidence>
<keyword evidence="7 15" id="KW-0808">Transferase</keyword>
<dbReference type="PIRSF" id="PIRSF000724">
    <property type="entry name" value="Pgk"/>
    <property type="match status" value="1"/>
</dbReference>
<evidence type="ECO:0000256" key="6">
    <source>
        <dbReference type="ARBA" id="ARBA00022567"/>
    </source>
</evidence>
<evidence type="ECO:0000256" key="13">
    <source>
        <dbReference type="PIRSR" id="PIRSR000724-1"/>
    </source>
</evidence>
<evidence type="ECO:0000256" key="9">
    <source>
        <dbReference type="ARBA" id="ARBA00022777"/>
    </source>
</evidence>
<evidence type="ECO:0000256" key="2">
    <source>
        <dbReference type="ARBA" id="ARBA00001946"/>
    </source>
</evidence>
<dbReference type="GO" id="GO:0004618">
    <property type="term" value="F:phosphoglycerate kinase activity"/>
    <property type="evidence" value="ECO:0007669"/>
    <property type="project" value="UniProtKB-EC"/>
</dbReference>
<protein>
    <recommendedName>
        <fullName evidence="5 15">Phosphoglycerate kinase</fullName>
        <ecNumber evidence="5 15">2.7.2.3</ecNumber>
    </recommendedName>
</protein>
<keyword evidence="11" id="KW-0460">Magnesium</keyword>
<feature type="binding site" evidence="13">
    <location>
        <position position="129"/>
    </location>
    <ligand>
        <name>(2R)-3-phosphoglycerate</name>
        <dbReference type="ChEBI" id="CHEBI:58272"/>
    </ligand>
</feature>
<dbReference type="CDD" id="cd00318">
    <property type="entry name" value="Phosphoglycerate_kinase"/>
    <property type="match status" value="1"/>
</dbReference>
<dbReference type="HAMAP" id="MF_00145">
    <property type="entry name" value="Phosphoglyc_kinase"/>
    <property type="match status" value="1"/>
</dbReference>
<dbReference type="InterPro" id="IPR015824">
    <property type="entry name" value="Phosphoglycerate_kinase_N"/>
</dbReference>
<gene>
    <name evidence="17" type="ORF">WJX73_007131</name>
</gene>
<dbReference type="InterPro" id="IPR001576">
    <property type="entry name" value="Phosphoglycerate_kinase"/>
</dbReference>
<comment type="similarity">
    <text evidence="3 15">Belongs to the phosphoglycerate kinase family.</text>
</comment>
<comment type="subunit">
    <text evidence="4 16">Monomer.</text>
</comment>
<evidence type="ECO:0000256" key="12">
    <source>
        <dbReference type="ARBA" id="ARBA00024331"/>
    </source>
</evidence>
<reference evidence="17 18" key="1">
    <citation type="journal article" date="2024" name="Nat. Commun.">
        <title>Phylogenomics reveals the evolutionary origins of lichenization in chlorophyte algae.</title>
        <authorList>
            <person name="Puginier C."/>
            <person name="Libourel C."/>
            <person name="Otte J."/>
            <person name="Skaloud P."/>
            <person name="Haon M."/>
            <person name="Grisel S."/>
            <person name="Petersen M."/>
            <person name="Berrin J.G."/>
            <person name="Delaux P.M."/>
            <person name="Dal Grande F."/>
            <person name="Keller J."/>
        </authorList>
    </citation>
    <scope>NUCLEOTIDE SEQUENCE [LARGE SCALE GENOMIC DNA]</scope>
    <source>
        <strain evidence="17 18">SAG 2036</strain>
    </source>
</reference>
<evidence type="ECO:0000256" key="11">
    <source>
        <dbReference type="ARBA" id="ARBA00022842"/>
    </source>
</evidence>
<feature type="binding site" evidence="13">
    <location>
        <begin position="33"/>
        <end position="35"/>
    </location>
    <ligand>
        <name>substrate</name>
    </ligand>
</feature>
<keyword evidence="8" id="KW-0547">Nucleotide-binding</keyword>
<keyword evidence="10 14" id="KW-0067">ATP-binding</keyword>
<dbReference type="SUPFAM" id="SSF53748">
    <property type="entry name" value="Phosphoglycerate kinase"/>
    <property type="match status" value="1"/>
</dbReference>
<dbReference type="AlphaFoldDB" id="A0AAW1PT53"/>
<feature type="binding site" evidence="14">
    <location>
        <position position="213"/>
    </location>
    <ligand>
        <name>ATP</name>
        <dbReference type="ChEBI" id="CHEBI:30616"/>
    </ligand>
</feature>
<evidence type="ECO:0000256" key="14">
    <source>
        <dbReference type="PIRSR" id="PIRSR000724-2"/>
    </source>
</evidence>
<feature type="binding site" evidence="13">
    <location>
        <position position="162"/>
    </location>
    <ligand>
        <name>(2R)-3-phosphoglycerate</name>
        <dbReference type="ChEBI" id="CHEBI:58272"/>
    </ligand>
</feature>
<dbReference type="PANTHER" id="PTHR11406:SF23">
    <property type="entry name" value="PHOSPHOGLYCERATE KINASE 1, CHLOROPLASTIC-RELATED"/>
    <property type="match status" value="1"/>
</dbReference>
<comment type="caution">
    <text evidence="17">The sequence shown here is derived from an EMBL/GenBank/DDBJ whole genome shotgun (WGS) entry which is preliminary data.</text>
</comment>
<dbReference type="FunFam" id="3.40.50.1260:FF:000006">
    <property type="entry name" value="Phosphoglycerate kinase"/>
    <property type="match status" value="1"/>
</dbReference>
<dbReference type="EC" id="2.7.2.3" evidence="5 15"/>
<accession>A0AAW1PT53</accession>
<evidence type="ECO:0000256" key="8">
    <source>
        <dbReference type="ARBA" id="ARBA00022741"/>
    </source>
</evidence>
<dbReference type="PANTHER" id="PTHR11406">
    <property type="entry name" value="PHOSPHOGLYCERATE KINASE"/>
    <property type="match status" value="1"/>
</dbReference>
<dbReference type="GO" id="GO:0019253">
    <property type="term" value="P:reductive pentose-phosphate cycle"/>
    <property type="evidence" value="ECO:0007669"/>
    <property type="project" value="UniProtKB-KW"/>
</dbReference>
<dbReference type="GO" id="GO:0005524">
    <property type="term" value="F:ATP binding"/>
    <property type="evidence" value="ECO:0007669"/>
    <property type="project" value="UniProtKB-KW"/>
</dbReference>
<evidence type="ECO:0000313" key="18">
    <source>
        <dbReference type="Proteomes" id="UP001465755"/>
    </source>
</evidence>
<dbReference type="EMBL" id="JALJOQ010000010">
    <property type="protein sequence ID" value="KAK9811997.1"/>
    <property type="molecule type" value="Genomic_DNA"/>
</dbReference>
<keyword evidence="18" id="KW-1185">Reference proteome</keyword>
<comment type="catalytic activity">
    <reaction evidence="1 15">
        <text>(2R)-3-phosphoglycerate + ATP = (2R)-3-phospho-glyceroyl phosphate + ADP</text>
        <dbReference type="Rhea" id="RHEA:14801"/>
        <dbReference type="ChEBI" id="CHEBI:30616"/>
        <dbReference type="ChEBI" id="CHEBI:57604"/>
        <dbReference type="ChEBI" id="CHEBI:58272"/>
        <dbReference type="ChEBI" id="CHEBI:456216"/>
        <dbReference type="EC" id="2.7.2.3"/>
    </reaction>
</comment>
<proteinExistence type="inferred from homology"/>
<evidence type="ECO:0000256" key="15">
    <source>
        <dbReference type="RuleBase" id="RU000532"/>
    </source>
</evidence>
<evidence type="ECO:0000256" key="7">
    <source>
        <dbReference type="ARBA" id="ARBA00022679"/>
    </source>
</evidence>
<dbReference type="InterPro" id="IPR036043">
    <property type="entry name" value="Phosphoglycerate_kinase_sf"/>
</dbReference>
<dbReference type="GO" id="GO:0043531">
    <property type="term" value="F:ADP binding"/>
    <property type="evidence" value="ECO:0007669"/>
    <property type="project" value="TreeGrafter"/>
</dbReference>
<evidence type="ECO:0000256" key="16">
    <source>
        <dbReference type="RuleBase" id="RU000696"/>
    </source>
</evidence>
<dbReference type="GO" id="GO:0006094">
    <property type="term" value="P:gluconeogenesis"/>
    <property type="evidence" value="ECO:0007669"/>
    <property type="project" value="TreeGrafter"/>
</dbReference>
<sequence length="470" mass="50323">MGPHKLHQGIYKRSVQDLAPREVRNKTVFLRCDLNVPLTDDLGVSDDTRIREAVPTIKILLANRAKVLLASHLGRPKGVDQKLRLSPVADRLRQLGIEVEVAEDCIGDKVVTQIQQLKPGQVLLLENTRFHKEEEKNDALFAKQLAACADLYVNDAFGCAHRAHASTEGVSHHLSPCVAGLLMQKELNYLESKVRDAQPPFCAIVGGSKVSSKIDVLRALLDQVDRLIIGGGMVFTFLKARGISVGSSLVEEDKLGLALDLEQQAEIKGVQLLLPTDVVIADRFAADAEARVVSVNAIPDGWMGLDIGPDSTKAFKAALKGCKTVLWNGPMGVFEFDKFAAGTFAIAETVAELTPQGCTTIIGGGDSVAAVGKAGLQDKMSHISTGGGAALELLEGKILPGVACLDDATHHQLQPLTAIGHLAYYYTLAQVYKVASLLLPMGARAHSPHALGSGAVRKFIRTSSSECVQV</sequence>
<dbReference type="InterPro" id="IPR015911">
    <property type="entry name" value="Phosphoglycerate_kinase_CS"/>
</dbReference>
<dbReference type="PROSITE" id="PS00111">
    <property type="entry name" value="PGLYCERATE_KINASE"/>
    <property type="match status" value="1"/>
</dbReference>
<evidence type="ECO:0000256" key="1">
    <source>
        <dbReference type="ARBA" id="ARBA00000642"/>
    </source>
</evidence>
<feature type="binding site" evidence="14">
    <location>
        <position position="335"/>
    </location>
    <ligand>
        <name>ATP</name>
        <dbReference type="ChEBI" id="CHEBI:30616"/>
    </ligand>
</feature>
<dbReference type="Gene3D" id="3.40.50.1260">
    <property type="entry name" value="Phosphoglycerate kinase, N-terminal domain"/>
    <property type="match status" value="2"/>
</dbReference>
<dbReference type="FunFam" id="3.40.50.1260:FF:000003">
    <property type="entry name" value="Phosphoglycerate kinase"/>
    <property type="match status" value="1"/>
</dbReference>
<organism evidence="17 18">
    <name type="scientific">Symbiochloris irregularis</name>
    <dbReference type="NCBI Taxonomy" id="706552"/>
    <lineage>
        <taxon>Eukaryota</taxon>
        <taxon>Viridiplantae</taxon>
        <taxon>Chlorophyta</taxon>
        <taxon>core chlorophytes</taxon>
        <taxon>Trebouxiophyceae</taxon>
        <taxon>Trebouxiales</taxon>
        <taxon>Trebouxiaceae</taxon>
        <taxon>Symbiochloris</taxon>
    </lineage>
</organism>
<dbReference type="GO" id="GO:0005829">
    <property type="term" value="C:cytosol"/>
    <property type="evidence" value="ECO:0007669"/>
    <property type="project" value="TreeGrafter"/>
</dbReference>
<feature type="binding site" evidence="14">
    <location>
        <begin position="364"/>
        <end position="367"/>
    </location>
    <ligand>
        <name>ATP</name>
        <dbReference type="ChEBI" id="CHEBI:30616"/>
    </ligand>
</feature>
<dbReference type="GO" id="GO:0006096">
    <property type="term" value="P:glycolytic process"/>
    <property type="evidence" value="ECO:0007669"/>
    <property type="project" value="InterPro"/>
</dbReference>
<keyword evidence="9 15" id="KW-0418">Kinase</keyword>
<comment type="pathway">
    <text evidence="12">Carbohydrate biosynthesis.</text>
</comment>
<dbReference type="Pfam" id="PF00162">
    <property type="entry name" value="PGK"/>
    <property type="match status" value="1"/>
</dbReference>
<feature type="binding site" evidence="13">
    <location>
        <begin position="72"/>
        <end position="75"/>
    </location>
    <ligand>
        <name>substrate</name>
    </ligand>
</feature>
<evidence type="ECO:0000256" key="10">
    <source>
        <dbReference type="ARBA" id="ARBA00022840"/>
    </source>
</evidence>
<dbReference type="PRINTS" id="PR00477">
    <property type="entry name" value="PHGLYCKINASE"/>
</dbReference>
<comment type="cofactor">
    <cofactor evidence="2">
        <name>Mg(2+)</name>
        <dbReference type="ChEBI" id="CHEBI:18420"/>
    </cofactor>
</comment>
<feature type="binding site" evidence="14">
    <location>
        <position position="304"/>
    </location>
    <ligand>
        <name>ATP</name>
        <dbReference type="ChEBI" id="CHEBI:30616"/>
    </ligand>
</feature>